<gene>
    <name evidence="2" type="ORF">DAEQUDRAFT_252376</name>
</gene>
<protein>
    <submittedName>
        <fullName evidence="2">Uncharacterized protein</fullName>
    </submittedName>
</protein>
<dbReference type="OrthoDB" id="2507450at2759"/>
<organism evidence="2 3">
    <name type="scientific">Daedalea quercina L-15889</name>
    <dbReference type="NCBI Taxonomy" id="1314783"/>
    <lineage>
        <taxon>Eukaryota</taxon>
        <taxon>Fungi</taxon>
        <taxon>Dikarya</taxon>
        <taxon>Basidiomycota</taxon>
        <taxon>Agaricomycotina</taxon>
        <taxon>Agaricomycetes</taxon>
        <taxon>Polyporales</taxon>
        <taxon>Fomitopsis</taxon>
    </lineage>
</organism>
<dbReference type="STRING" id="1314783.A0A165QPC2"/>
<evidence type="ECO:0000313" key="2">
    <source>
        <dbReference type="EMBL" id="KZT69745.1"/>
    </source>
</evidence>
<dbReference type="Proteomes" id="UP000076727">
    <property type="component" value="Unassembled WGS sequence"/>
</dbReference>
<keyword evidence="3" id="KW-1185">Reference proteome</keyword>
<sequence length="581" mass="56955">MLSKVILALPLLGVVRARPLLHDRAYGQWIRGYAARDDSTCVIVTVTADETVTATNNLAAATTVASATTTAAAAAASSTASSSQIGDFGSCTVPQIEFGVGFDNRKETSYQPVDQTSYDHGSADNIDIITQFMCDQLVNSCGADSLAQQTCASAKAAADTVTAMTGGQADAFNAVFGITTDFAAIAPVSDQGVTESIAAATSAAAATTNVAAATSSASADDCASNTVTVTVGATDAASATSAAAAASTAATSNVAVAAAVSATASASAAAASSTASASQIGDFGSCTVPQIEFGVGFDNRKETSYQPVDQTSYDHGSADNIDVITQFMCDQLVNTCGADSLAQQTCASATAAADTVTAKTGGQADAFNAVFGITTDFASIAPVSDTGVTESIDATTAAATAAATAATAASTTAAAAATTDAAAAATTDAAATTTAVAAAATTSAAATASATSSSSSVGDFGSCSVPEISFAQGLNGRTETAFEPTDLTSYNHGSADNIDVITQFICGQLASACGADATAQATCQTASAAADQQTAKTGAQADAFNAAFGITTDFASVPVVSDQGVTQVSAAARAFETGRFL</sequence>
<evidence type="ECO:0000256" key="1">
    <source>
        <dbReference type="SAM" id="SignalP"/>
    </source>
</evidence>
<accession>A0A165QPC2</accession>
<name>A0A165QPC2_9APHY</name>
<dbReference type="EMBL" id="KV429056">
    <property type="protein sequence ID" value="KZT69745.1"/>
    <property type="molecule type" value="Genomic_DNA"/>
</dbReference>
<dbReference type="AlphaFoldDB" id="A0A165QPC2"/>
<proteinExistence type="predicted"/>
<feature type="chain" id="PRO_5007865353" evidence="1">
    <location>
        <begin position="18"/>
        <end position="581"/>
    </location>
</feature>
<keyword evidence="1" id="KW-0732">Signal</keyword>
<reference evidence="2 3" key="1">
    <citation type="journal article" date="2016" name="Mol. Biol. Evol.">
        <title>Comparative Genomics of Early-Diverging Mushroom-Forming Fungi Provides Insights into the Origins of Lignocellulose Decay Capabilities.</title>
        <authorList>
            <person name="Nagy L.G."/>
            <person name="Riley R."/>
            <person name="Tritt A."/>
            <person name="Adam C."/>
            <person name="Daum C."/>
            <person name="Floudas D."/>
            <person name="Sun H."/>
            <person name="Yadav J.S."/>
            <person name="Pangilinan J."/>
            <person name="Larsson K.H."/>
            <person name="Matsuura K."/>
            <person name="Barry K."/>
            <person name="Labutti K."/>
            <person name="Kuo R."/>
            <person name="Ohm R.A."/>
            <person name="Bhattacharya S.S."/>
            <person name="Shirouzu T."/>
            <person name="Yoshinaga Y."/>
            <person name="Martin F.M."/>
            <person name="Grigoriev I.V."/>
            <person name="Hibbett D.S."/>
        </authorList>
    </citation>
    <scope>NUCLEOTIDE SEQUENCE [LARGE SCALE GENOMIC DNA]</scope>
    <source>
        <strain evidence="2 3">L-15889</strain>
    </source>
</reference>
<feature type="signal peptide" evidence="1">
    <location>
        <begin position="1"/>
        <end position="17"/>
    </location>
</feature>
<evidence type="ECO:0000313" key="3">
    <source>
        <dbReference type="Proteomes" id="UP000076727"/>
    </source>
</evidence>